<dbReference type="InterPro" id="IPR036452">
    <property type="entry name" value="Ribo_hydro-like"/>
</dbReference>
<gene>
    <name evidence="4" type="primary">LOC103522195</name>
</gene>
<dbReference type="PaxDb" id="121845-A0A1S3DQJ0"/>
<name>A0A1S3DQJ0_DIACI</name>
<proteinExistence type="inferred from homology"/>
<protein>
    <submittedName>
        <fullName evidence="4">Inosine-uridine preferring nucleoside hydrolase-like</fullName>
    </submittedName>
</protein>
<reference evidence="4" key="1">
    <citation type="submission" date="2025-08" db="UniProtKB">
        <authorList>
            <consortium name="RefSeq"/>
        </authorList>
    </citation>
    <scope>IDENTIFICATION</scope>
</reference>
<dbReference type="Pfam" id="PF01156">
    <property type="entry name" value="IU_nuc_hydro"/>
    <property type="match status" value="1"/>
</dbReference>
<evidence type="ECO:0000313" key="3">
    <source>
        <dbReference type="Proteomes" id="UP000079169"/>
    </source>
</evidence>
<keyword evidence="3" id="KW-1185">Reference proteome</keyword>
<dbReference type="STRING" id="121845.A0A1S3DQJ0"/>
<dbReference type="GO" id="GO:0016799">
    <property type="term" value="F:hydrolase activity, hydrolyzing N-glycosyl compounds"/>
    <property type="evidence" value="ECO:0007669"/>
    <property type="project" value="InterPro"/>
</dbReference>
<dbReference type="OMA" id="YIRGKSH"/>
<organism evidence="3 4">
    <name type="scientific">Diaphorina citri</name>
    <name type="common">Asian citrus psyllid</name>
    <dbReference type="NCBI Taxonomy" id="121845"/>
    <lineage>
        <taxon>Eukaryota</taxon>
        <taxon>Metazoa</taxon>
        <taxon>Ecdysozoa</taxon>
        <taxon>Arthropoda</taxon>
        <taxon>Hexapoda</taxon>
        <taxon>Insecta</taxon>
        <taxon>Pterygota</taxon>
        <taxon>Neoptera</taxon>
        <taxon>Paraneoptera</taxon>
        <taxon>Hemiptera</taxon>
        <taxon>Sternorrhyncha</taxon>
        <taxon>Psylloidea</taxon>
        <taxon>Psyllidae</taxon>
        <taxon>Diaphorininae</taxon>
        <taxon>Diaphorina</taxon>
    </lineage>
</organism>
<comment type="similarity">
    <text evidence="1">Belongs to the IUNH family.</text>
</comment>
<dbReference type="KEGG" id="dci:103522195"/>
<dbReference type="GeneID" id="103522195"/>
<dbReference type="PANTHER" id="PTHR46190">
    <property type="entry name" value="SI:CH211-201H21.5-RELATED"/>
    <property type="match status" value="1"/>
</dbReference>
<dbReference type="Gene3D" id="3.90.245.10">
    <property type="entry name" value="Ribonucleoside hydrolase-like"/>
    <property type="match status" value="1"/>
</dbReference>
<dbReference type="PANTHER" id="PTHR46190:SF1">
    <property type="entry name" value="SI:CH211-201H21.5"/>
    <property type="match status" value="1"/>
</dbReference>
<dbReference type="InterPro" id="IPR052775">
    <property type="entry name" value="IUN_hydrolase"/>
</dbReference>
<dbReference type="SUPFAM" id="SSF53590">
    <property type="entry name" value="Nucleoside hydrolase"/>
    <property type="match status" value="1"/>
</dbReference>
<dbReference type="Proteomes" id="UP000079169">
    <property type="component" value="Unplaced"/>
</dbReference>
<evidence type="ECO:0000313" key="4">
    <source>
        <dbReference type="RefSeq" id="XP_008485520.1"/>
    </source>
</evidence>
<dbReference type="InterPro" id="IPR001910">
    <property type="entry name" value="Inosine/uridine_hydrolase_dom"/>
</dbReference>
<feature type="domain" description="Inosine/uridine-preferring nucleoside hydrolase" evidence="2">
    <location>
        <begin position="8"/>
        <end position="141"/>
    </location>
</feature>
<evidence type="ECO:0000256" key="1">
    <source>
        <dbReference type="ARBA" id="ARBA00009176"/>
    </source>
</evidence>
<dbReference type="RefSeq" id="XP_008485520.1">
    <property type="nucleotide sequence ID" value="XM_008487298.3"/>
</dbReference>
<dbReference type="AlphaFoldDB" id="A0A1S3DQJ0"/>
<accession>A0A1S3DQJ0</accession>
<evidence type="ECO:0000259" key="2">
    <source>
        <dbReference type="Pfam" id="PF01156"/>
    </source>
</evidence>
<sequence length="147" mass="16561">MSIYPRKVILDVDTGIDDAWALLLMLKAEQKNLIEIIAITCCHGNAELSEVVDNVCRVLQAFGRKNIPVYKGVSKPLIPKDLSHKYSFDWLHFFGKNGFGDIDLGDSHTLDRSCVVENISAVVALHELTREFKADDKETIIIMIMSR</sequence>